<feature type="region of interest" description="Disordered" evidence="5">
    <location>
        <begin position="112"/>
        <end position="131"/>
    </location>
</feature>
<dbReference type="AlphaFoldDB" id="A0A2G9HRG7"/>
<evidence type="ECO:0000256" key="1">
    <source>
        <dbReference type="ARBA" id="ARBA00004123"/>
    </source>
</evidence>
<feature type="domain" description="BHLH" evidence="6">
    <location>
        <begin position="171"/>
        <end position="220"/>
    </location>
</feature>
<dbReference type="OrthoDB" id="914172at2759"/>
<dbReference type="Gene3D" id="4.10.280.10">
    <property type="entry name" value="Helix-loop-helix DNA-binding domain"/>
    <property type="match status" value="1"/>
</dbReference>
<dbReference type="InterPro" id="IPR036638">
    <property type="entry name" value="HLH_DNA-bd_sf"/>
</dbReference>
<accession>A0A2G9HRG7</accession>
<dbReference type="SUPFAM" id="SSF47459">
    <property type="entry name" value="HLH, helix-loop-helix DNA-binding domain"/>
    <property type="match status" value="1"/>
</dbReference>
<dbReference type="GO" id="GO:0003700">
    <property type="term" value="F:DNA-binding transcription factor activity"/>
    <property type="evidence" value="ECO:0007669"/>
    <property type="project" value="InterPro"/>
</dbReference>
<evidence type="ECO:0000256" key="5">
    <source>
        <dbReference type="SAM" id="MobiDB-lite"/>
    </source>
</evidence>
<comment type="caution">
    <text evidence="7">The sequence shown here is derived from an EMBL/GenBank/DDBJ whole genome shotgun (WGS) entry which is preliminary data.</text>
</comment>
<keyword evidence="2" id="KW-0805">Transcription regulation</keyword>
<dbReference type="STRING" id="429701.A0A2G9HRG7"/>
<proteinExistence type="predicted"/>
<comment type="subcellular location">
    <subcellularLocation>
        <location evidence="1">Nucleus</location>
    </subcellularLocation>
</comment>
<dbReference type="PROSITE" id="PS50888">
    <property type="entry name" value="BHLH"/>
    <property type="match status" value="1"/>
</dbReference>
<dbReference type="GO" id="GO:0005634">
    <property type="term" value="C:nucleus"/>
    <property type="evidence" value="ECO:0007669"/>
    <property type="project" value="UniProtKB-SubCell"/>
</dbReference>
<dbReference type="Pfam" id="PF00010">
    <property type="entry name" value="HLH"/>
    <property type="match status" value="1"/>
</dbReference>
<name>A0A2G9HRG7_9LAMI</name>
<evidence type="ECO:0000313" key="7">
    <source>
        <dbReference type="EMBL" id="PIN20111.1"/>
    </source>
</evidence>
<dbReference type="InterPro" id="IPR011598">
    <property type="entry name" value="bHLH_dom"/>
</dbReference>
<protein>
    <recommendedName>
        <fullName evidence="6">BHLH domain-containing protein</fullName>
    </recommendedName>
</protein>
<sequence length="280" mass="30895">MGTLDSAKNSNKKKKALTNCLIQRNKIQGVCGKNCSSPTVKLTNRDHITHAKLHTKATTLINAFTFQTEFQPAQPNSRLSDAHDTSPDQQCNTVKDNFSTFTASTKLKLHNGTSLEPARTASSESSPCAPFNPNKINTKGYYRQAGDSESHCNANGESNTLATAKGVKRKRAAQVHKLSDTKRRDKINKRLRALQDLIPNCTKRDKVSVLDETIEYLKSLRLQLQIMPIFAGLCVPSTQMMSPSPAYYPTVGSSIALTFGMAAGFPGHRTRLQMLIPHHR</sequence>
<keyword evidence="3" id="KW-0804">Transcription</keyword>
<dbReference type="Proteomes" id="UP000231279">
    <property type="component" value="Unassembled WGS sequence"/>
</dbReference>
<gene>
    <name evidence="7" type="ORF">CDL12_07208</name>
</gene>
<evidence type="ECO:0000256" key="2">
    <source>
        <dbReference type="ARBA" id="ARBA00023015"/>
    </source>
</evidence>
<evidence type="ECO:0000259" key="6">
    <source>
        <dbReference type="PROSITE" id="PS50888"/>
    </source>
</evidence>
<dbReference type="InterPro" id="IPR044273">
    <property type="entry name" value="PIF3-like"/>
</dbReference>
<reference evidence="8" key="1">
    <citation type="journal article" date="2018" name="Gigascience">
        <title>Genome assembly of the Pink Ipe (Handroanthus impetiginosus, Bignoniaceae), a highly valued, ecologically keystone Neotropical timber forest tree.</title>
        <authorList>
            <person name="Silva-Junior O.B."/>
            <person name="Grattapaglia D."/>
            <person name="Novaes E."/>
            <person name="Collevatti R.G."/>
        </authorList>
    </citation>
    <scope>NUCLEOTIDE SEQUENCE [LARGE SCALE GENOMIC DNA]</scope>
    <source>
        <strain evidence="8">cv. UFG-1</strain>
    </source>
</reference>
<dbReference type="PANTHER" id="PTHR46807">
    <property type="entry name" value="TRANSCRIPTION FACTOR PIF3"/>
    <property type="match status" value="1"/>
</dbReference>
<dbReference type="InterPro" id="IPR047265">
    <property type="entry name" value="PIF1-like_bHLH"/>
</dbReference>
<evidence type="ECO:0000256" key="3">
    <source>
        <dbReference type="ARBA" id="ARBA00023163"/>
    </source>
</evidence>
<dbReference type="SMART" id="SM00353">
    <property type="entry name" value="HLH"/>
    <property type="match status" value="1"/>
</dbReference>
<keyword evidence="8" id="KW-1185">Reference proteome</keyword>
<organism evidence="7 8">
    <name type="scientific">Handroanthus impetiginosus</name>
    <dbReference type="NCBI Taxonomy" id="429701"/>
    <lineage>
        <taxon>Eukaryota</taxon>
        <taxon>Viridiplantae</taxon>
        <taxon>Streptophyta</taxon>
        <taxon>Embryophyta</taxon>
        <taxon>Tracheophyta</taxon>
        <taxon>Spermatophyta</taxon>
        <taxon>Magnoliopsida</taxon>
        <taxon>eudicotyledons</taxon>
        <taxon>Gunneridae</taxon>
        <taxon>Pentapetalae</taxon>
        <taxon>asterids</taxon>
        <taxon>lamiids</taxon>
        <taxon>Lamiales</taxon>
        <taxon>Bignoniaceae</taxon>
        <taxon>Crescentiina</taxon>
        <taxon>Tabebuia alliance</taxon>
        <taxon>Handroanthus</taxon>
    </lineage>
</organism>
<evidence type="ECO:0000256" key="4">
    <source>
        <dbReference type="ARBA" id="ARBA00023242"/>
    </source>
</evidence>
<dbReference type="PANTHER" id="PTHR46807:SF1">
    <property type="entry name" value="TRANSCRIPTION FACTOR PIF3"/>
    <property type="match status" value="1"/>
</dbReference>
<keyword evidence="4" id="KW-0539">Nucleus</keyword>
<dbReference type="GO" id="GO:0046983">
    <property type="term" value="F:protein dimerization activity"/>
    <property type="evidence" value="ECO:0007669"/>
    <property type="project" value="InterPro"/>
</dbReference>
<dbReference type="CDD" id="cd11445">
    <property type="entry name" value="bHLH_AtPIF_like"/>
    <property type="match status" value="1"/>
</dbReference>
<dbReference type="EMBL" id="NKXS01001173">
    <property type="protein sequence ID" value="PIN20111.1"/>
    <property type="molecule type" value="Genomic_DNA"/>
</dbReference>
<dbReference type="GO" id="GO:0010017">
    <property type="term" value="P:red or far-red light signaling pathway"/>
    <property type="evidence" value="ECO:0007669"/>
    <property type="project" value="UniProtKB-ARBA"/>
</dbReference>
<evidence type="ECO:0000313" key="8">
    <source>
        <dbReference type="Proteomes" id="UP000231279"/>
    </source>
</evidence>